<dbReference type="InterPro" id="IPR007686">
    <property type="entry name" value="YutG/PgpA"/>
</dbReference>
<keyword evidence="1" id="KW-0443">Lipid metabolism</keyword>
<keyword evidence="5" id="KW-1185">Reference proteome</keyword>
<keyword evidence="1 2" id="KW-0812">Transmembrane</keyword>
<dbReference type="KEGG" id="cid:P73_2241"/>
<keyword evidence="2" id="KW-1133">Transmembrane helix</keyword>
<organism evidence="4 5">
    <name type="scientific">Celeribacter indicus</name>
    <dbReference type="NCBI Taxonomy" id="1208324"/>
    <lineage>
        <taxon>Bacteria</taxon>
        <taxon>Pseudomonadati</taxon>
        <taxon>Pseudomonadota</taxon>
        <taxon>Alphaproteobacteria</taxon>
        <taxon>Rhodobacterales</taxon>
        <taxon>Roseobacteraceae</taxon>
        <taxon>Celeribacter</taxon>
    </lineage>
</organism>
<dbReference type="UniPathway" id="UPA00084">
    <property type="reaction ID" value="UER00504"/>
</dbReference>
<dbReference type="CDD" id="cd06971">
    <property type="entry name" value="PgpA"/>
    <property type="match status" value="1"/>
</dbReference>
<dbReference type="OrthoDB" id="9804091at2"/>
<feature type="transmembrane region" description="Helical" evidence="2">
    <location>
        <begin position="144"/>
        <end position="164"/>
    </location>
</feature>
<dbReference type="PANTHER" id="PTHR36305:SF1">
    <property type="entry name" value="PHOSPHATIDYLGLYCEROPHOSPHATASE A"/>
    <property type="match status" value="1"/>
</dbReference>
<evidence type="ECO:0000313" key="5">
    <source>
        <dbReference type="Proteomes" id="UP000031521"/>
    </source>
</evidence>
<dbReference type="GO" id="GO:0006655">
    <property type="term" value="P:phosphatidylglycerol biosynthetic process"/>
    <property type="evidence" value="ECO:0007669"/>
    <property type="project" value="UniProtKB-UniPathway"/>
</dbReference>
<keyword evidence="1" id="KW-0442">Lipid degradation</keyword>
<keyword evidence="1" id="KW-0595">Phospholipid degradation</keyword>
<feature type="transmembrane region" description="Helical" evidence="2">
    <location>
        <begin position="81"/>
        <end position="99"/>
    </location>
</feature>
<keyword evidence="1" id="KW-0479">Metal-binding</keyword>
<keyword evidence="1" id="KW-0378">Hydrolase</keyword>
<dbReference type="Proteomes" id="UP000031521">
    <property type="component" value="Chromosome"/>
</dbReference>
<evidence type="ECO:0000256" key="1">
    <source>
        <dbReference type="PIRNR" id="PIRNR006162"/>
    </source>
</evidence>
<comment type="subcellular location">
    <subcellularLocation>
        <location evidence="1">Cell inner membrane</location>
        <topology evidence="1">Multi-pass membrane protein</topology>
    </subcellularLocation>
</comment>
<accession>A0A0B5E1N6</accession>
<dbReference type="GO" id="GO:0009395">
    <property type="term" value="P:phospholipid catabolic process"/>
    <property type="evidence" value="ECO:0007669"/>
    <property type="project" value="UniProtKB-KW"/>
</dbReference>
<dbReference type="InterPro" id="IPR036681">
    <property type="entry name" value="PgpA-like_sf"/>
</dbReference>
<name>A0A0B5E1N6_9RHOB</name>
<keyword evidence="1" id="KW-1208">Phospholipid metabolism</keyword>
<comment type="pathway">
    <text evidence="1">Phospholipid metabolism; phosphatidylglycerol biosynthesis; phosphatidylglycerol from CDP-diacylglycerol: step 2/2.</text>
</comment>
<feature type="transmembrane region" description="Helical" evidence="2">
    <location>
        <begin position="16"/>
        <end position="36"/>
    </location>
</feature>
<dbReference type="InterPro" id="IPR026037">
    <property type="entry name" value="PgpA"/>
</dbReference>
<dbReference type="PIRSF" id="PIRSF006162">
    <property type="entry name" value="PgpA"/>
    <property type="match status" value="1"/>
</dbReference>
<evidence type="ECO:0000259" key="3">
    <source>
        <dbReference type="Pfam" id="PF04608"/>
    </source>
</evidence>
<keyword evidence="1" id="KW-0997">Cell inner membrane</keyword>
<dbReference type="Pfam" id="PF04608">
    <property type="entry name" value="PgpA"/>
    <property type="match status" value="1"/>
</dbReference>
<keyword evidence="1 2" id="KW-0472">Membrane</keyword>
<dbReference type="GO" id="GO:0008962">
    <property type="term" value="F:phosphatidylglycerophosphatase activity"/>
    <property type="evidence" value="ECO:0007669"/>
    <property type="project" value="UniProtKB-EC"/>
</dbReference>
<dbReference type="AlphaFoldDB" id="A0A0B5E1N6"/>
<dbReference type="SUPFAM" id="SSF101307">
    <property type="entry name" value="YutG-like"/>
    <property type="match status" value="1"/>
</dbReference>
<reference evidence="4 5" key="1">
    <citation type="journal article" date="2014" name="Int. J. Syst. Evol. Microbiol.">
        <title>Celeribacter indicus sp. nov., a polycyclic aromatic hydrocarbon-degrading bacterium from deep-sea sediment and reclassification of Huaishuia halophila as Celeribacter halophilus comb. nov.</title>
        <authorList>
            <person name="Lai Q."/>
            <person name="Cao J."/>
            <person name="Yuan J."/>
            <person name="Li F."/>
            <person name="Shao Z."/>
        </authorList>
    </citation>
    <scope>NUCLEOTIDE SEQUENCE [LARGE SCALE GENOMIC DNA]</scope>
    <source>
        <strain evidence="4">P73</strain>
    </source>
</reference>
<dbReference type="STRING" id="1208324.P73_2241"/>
<keyword evidence="1" id="KW-1003">Cell membrane</keyword>
<dbReference type="HOGENOM" id="CLU_103734_1_2_5"/>
<dbReference type="GO" id="GO:0046872">
    <property type="term" value="F:metal ion binding"/>
    <property type="evidence" value="ECO:0007669"/>
    <property type="project" value="UniProtKB-KW"/>
</dbReference>
<feature type="transmembrane region" description="Helical" evidence="2">
    <location>
        <begin position="43"/>
        <end position="61"/>
    </location>
</feature>
<evidence type="ECO:0000256" key="2">
    <source>
        <dbReference type="SAM" id="Phobius"/>
    </source>
</evidence>
<evidence type="ECO:0000313" key="4">
    <source>
        <dbReference type="EMBL" id="AJE46956.1"/>
    </source>
</evidence>
<comment type="catalytic activity">
    <reaction evidence="1">
        <text>a 1,2-diacyl-sn-glycero-3-phospho-(1'-sn-glycero-3'-phosphate) + H2O = a 1,2-diacyl-sn-glycero-3-phospho-(1'-sn-glycerol) + phosphate</text>
        <dbReference type="Rhea" id="RHEA:33751"/>
        <dbReference type="ChEBI" id="CHEBI:15377"/>
        <dbReference type="ChEBI" id="CHEBI:43474"/>
        <dbReference type="ChEBI" id="CHEBI:60110"/>
        <dbReference type="ChEBI" id="CHEBI:64716"/>
        <dbReference type="EC" id="3.1.3.27"/>
    </reaction>
</comment>
<comment type="function">
    <text evidence="1">Lipid phosphatase which dephosphorylates phosphatidylglycerophosphate (PGP) to phosphatidylglycerol (PG).</text>
</comment>
<comment type="cofactor">
    <cofactor evidence="1">
        <name>Mg(2+)</name>
        <dbReference type="ChEBI" id="CHEBI:18420"/>
    </cofactor>
</comment>
<dbReference type="EMBL" id="CP004393">
    <property type="protein sequence ID" value="AJE46956.1"/>
    <property type="molecule type" value="Genomic_DNA"/>
</dbReference>
<gene>
    <name evidence="4" type="ORF">P73_2241</name>
</gene>
<proteinExistence type="predicted"/>
<sequence length="166" mass="17300">MRQLAEFVATLARVGYLTPASGTWGSAAAVALFWAIHEIAGPLGVLVALVAVFLGGIWAVGTLTAGAADHDPSFIVIDEVAGQWIALLPVTLGAAAMGVPSSALWPGYLTGFLAFRLFDIWKPWIIGRADRRNDAFGVMLDDALAGVFAAVVVLLAAGIAHGVMMR</sequence>
<feature type="domain" description="YutG/PgpA" evidence="3">
    <location>
        <begin position="7"/>
        <end position="156"/>
    </location>
</feature>
<dbReference type="GO" id="GO:0005886">
    <property type="term" value="C:plasma membrane"/>
    <property type="evidence" value="ECO:0007669"/>
    <property type="project" value="UniProtKB-SubCell"/>
</dbReference>
<dbReference type="EC" id="3.1.3.27" evidence="1"/>
<protein>
    <recommendedName>
        <fullName evidence="1">Phosphatidylglycerophosphatase A</fullName>
        <ecNumber evidence="1">3.1.3.27</ecNumber>
    </recommendedName>
    <alternativeName>
        <fullName evidence="1">Phosphatidylglycerolphosphate phosphatase A</fullName>
    </alternativeName>
</protein>
<keyword evidence="1" id="KW-0460">Magnesium</keyword>
<dbReference type="PANTHER" id="PTHR36305">
    <property type="entry name" value="PHOSPHATIDYLGLYCEROPHOSPHATASE A"/>
    <property type="match status" value="1"/>
</dbReference>
<dbReference type="RefSeq" id="WP_043869630.1">
    <property type="nucleotide sequence ID" value="NZ_CP004393.1"/>
</dbReference>